<evidence type="ECO:0000313" key="2">
    <source>
        <dbReference type="Proteomes" id="UP000221020"/>
    </source>
</evidence>
<gene>
    <name evidence="1" type="ORF">CON65_11450</name>
</gene>
<reference evidence="1 2" key="1">
    <citation type="submission" date="2017-09" db="EMBL/GenBank/DDBJ databases">
        <title>Large-scale bioinformatics analysis of Bacillus genomes uncovers conserved roles of natural products in bacterial physiology.</title>
        <authorList>
            <consortium name="Agbiome Team Llc"/>
            <person name="Bleich R.M."/>
            <person name="Grubbs K.J."/>
            <person name="Santa Maria K.C."/>
            <person name="Allen S.E."/>
            <person name="Farag S."/>
            <person name="Shank E.A."/>
            <person name="Bowers A."/>
        </authorList>
    </citation>
    <scope>NUCLEOTIDE SEQUENCE [LARGE SCALE GENOMIC DNA]</scope>
    <source>
        <strain evidence="1 2">AFS092012</strain>
    </source>
</reference>
<dbReference type="Proteomes" id="UP000221020">
    <property type="component" value="Unassembled WGS sequence"/>
</dbReference>
<dbReference type="InterPro" id="IPR025674">
    <property type="entry name" value="Imm6"/>
</dbReference>
<dbReference type="AlphaFoldDB" id="A0AA91ZTP7"/>
<dbReference type="RefSeq" id="WP_097899775.1">
    <property type="nucleotide sequence ID" value="NZ_NVOR01000032.1"/>
</dbReference>
<protein>
    <recommendedName>
        <fullName evidence="3">Immunity protein Imm6</fullName>
    </recommendedName>
</protein>
<organism evidence="1 2">
    <name type="scientific">Bacillus pseudomycoides</name>
    <dbReference type="NCBI Taxonomy" id="64104"/>
    <lineage>
        <taxon>Bacteria</taxon>
        <taxon>Bacillati</taxon>
        <taxon>Bacillota</taxon>
        <taxon>Bacilli</taxon>
        <taxon>Bacillales</taxon>
        <taxon>Bacillaceae</taxon>
        <taxon>Bacillus</taxon>
        <taxon>Bacillus cereus group</taxon>
    </lineage>
</organism>
<sequence>MDCNLIYPLEDDVKVAFILTIAEKIFQTIKKDDERYLAGRDALDKCWIWVESKGVSGDDLYELIDNADCTSIFEFAEDEEDLRIARLWSSLVDIVAYTAWKAYIREKTKYLPQTLEGIKEEHLEIVIESAIETTFITKEEIQSMQQSLLSTFQVTSDGIIEF</sequence>
<dbReference type="Pfam" id="PF14434">
    <property type="entry name" value="Imm6"/>
    <property type="match status" value="1"/>
</dbReference>
<evidence type="ECO:0008006" key="3">
    <source>
        <dbReference type="Google" id="ProtNLM"/>
    </source>
</evidence>
<proteinExistence type="predicted"/>
<name>A0AA91ZTP7_9BACI</name>
<dbReference type="EMBL" id="NVOR01000032">
    <property type="protein sequence ID" value="PED82557.1"/>
    <property type="molecule type" value="Genomic_DNA"/>
</dbReference>
<comment type="caution">
    <text evidence="1">The sequence shown here is derived from an EMBL/GenBank/DDBJ whole genome shotgun (WGS) entry which is preliminary data.</text>
</comment>
<accession>A0AA91ZTP7</accession>
<evidence type="ECO:0000313" key="1">
    <source>
        <dbReference type="EMBL" id="PED82557.1"/>
    </source>
</evidence>